<evidence type="ECO:0000259" key="8">
    <source>
        <dbReference type="Pfam" id="PF09335"/>
    </source>
</evidence>
<feature type="domain" description="VTT" evidence="8">
    <location>
        <begin position="44"/>
        <end position="169"/>
    </location>
</feature>
<organism evidence="9 10">
    <name type="scientific">Vibrio astriarenae</name>
    <dbReference type="NCBI Taxonomy" id="1481923"/>
    <lineage>
        <taxon>Bacteria</taxon>
        <taxon>Pseudomonadati</taxon>
        <taxon>Pseudomonadota</taxon>
        <taxon>Gammaproteobacteria</taxon>
        <taxon>Vibrionales</taxon>
        <taxon>Vibrionaceae</taxon>
        <taxon>Vibrio</taxon>
    </lineage>
</organism>
<keyword evidence="3 7" id="KW-1003">Cell membrane</keyword>
<keyword evidence="4 7" id="KW-0812">Transmembrane</keyword>
<evidence type="ECO:0000256" key="4">
    <source>
        <dbReference type="ARBA" id="ARBA00022692"/>
    </source>
</evidence>
<evidence type="ECO:0000313" key="9">
    <source>
        <dbReference type="EMBL" id="QIA65307.1"/>
    </source>
</evidence>
<dbReference type="InterPro" id="IPR032818">
    <property type="entry name" value="DedA-like"/>
</dbReference>
<dbReference type="KEGG" id="vas:GT360_17330"/>
<feature type="transmembrane region" description="Helical" evidence="7">
    <location>
        <begin position="49"/>
        <end position="75"/>
    </location>
</feature>
<dbReference type="Proteomes" id="UP000464262">
    <property type="component" value="Chromosome 2"/>
</dbReference>
<proteinExistence type="inferred from homology"/>
<evidence type="ECO:0000256" key="1">
    <source>
        <dbReference type="ARBA" id="ARBA00004651"/>
    </source>
</evidence>
<evidence type="ECO:0000256" key="6">
    <source>
        <dbReference type="ARBA" id="ARBA00023136"/>
    </source>
</evidence>
<feature type="transmembrane region" description="Helical" evidence="7">
    <location>
        <begin position="22"/>
        <end position="42"/>
    </location>
</feature>
<evidence type="ECO:0000313" key="10">
    <source>
        <dbReference type="Proteomes" id="UP000464262"/>
    </source>
</evidence>
<protein>
    <submittedName>
        <fullName evidence="9">DedA family protein</fullName>
    </submittedName>
</protein>
<sequence length="220" mass="24206">MLDMLTAILVQDFDTLLEFDSLHALVLLLGLILFLESSFVFLPLPGDGLVLFVGGLVGIGAIDFNMALVVLSLAAGTGSVIAYLQGRWLSDTRFMTKVESTLPDDTLPRASQLLERYGFLSLFVSRFIPFVRVVTPMLMGVSKLSILRTTVISFTSSLTWILTLLLVGSWVMQRPIIAEYQEVLTKYFLMSSLALMCAAFVGVAVRMNRNKKRAAATVAE</sequence>
<comment type="subcellular location">
    <subcellularLocation>
        <location evidence="1 7">Cell membrane</location>
        <topology evidence="1 7">Multi-pass membrane protein</topology>
    </subcellularLocation>
</comment>
<dbReference type="PANTHER" id="PTHR30353">
    <property type="entry name" value="INNER MEMBRANE PROTEIN DEDA-RELATED"/>
    <property type="match status" value="1"/>
</dbReference>
<accession>A0A7Z2T6N3</accession>
<evidence type="ECO:0000256" key="2">
    <source>
        <dbReference type="ARBA" id="ARBA00010792"/>
    </source>
</evidence>
<evidence type="ECO:0000256" key="5">
    <source>
        <dbReference type="ARBA" id="ARBA00022989"/>
    </source>
</evidence>
<dbReference type="GO" id="GO:0005886">
    <property type="term" value="C:plasma membrane"/>
    <property type="evidence" value="ECO:0007669"/>
    <property type="project" value="UniProtKB-SubCell"/>
</dbReference>
<dbReference type="InterPro" id="IPR032816">
    <property type="entry name" value="VTT_dom"/>
</dbReference>
<dbReference type="Pfam" id="PF09335">
    <property type="entry name" value="VTT_dom"/>
    <property type="match status" value="1"/>
</dbReference>
<keyword evidence="10" id="KW-1185">Reference proteome</keyword>
<keyword evidence="5 7" id="KW-1133">Transmembrane helix</keyword>
<reference evidence="9 10" key="1">
    <citation type="submission" date="2020-01" db="EMBL/GenBank/DDBJ databases">
        <title>Whole genome and functional gene identification of agarase of Vibrio HN897.</title>
        <authorList>
            <person name="Liu Y."/>
            <person name="Zhao Z."/>
        </authorList>
    </citation>
    <scope>NUCLEOTIDE SEQUENCE [LARGE SCALE GENOMIC DNA]</scope>
    <source>
        <strain evidence="9 10">HN897</strain>
    </source>
</reference>
<feature type="transmembrane region" description="Helical" evidence="7">
    <location>
        <begin position="151"/>
        <end position="172"/>
    </location>
</feature>
<dbReference type="EMBL" id="CP047476">
    <property type="protein sequence ID" value="QIA65307.1"/>
    <property type="molecule type" value="Genomic_DNA"/>
</dbReference>
<evidence type="ECO:0000256" key="3">
    <source>
        <dbReference type="ARBA" id="ARBA00022475"/>
    </source>
</evidence>
<dbReference type="PANTHER" id="PTHR30353:SF11">
    <property type="entry name" value="INNER MEMBRANE PROTEIN YQJA"/>
    <property type="match status" value="1"/>
</dbReference>
<keyword evidence="6 7" id="KW-0472">Membrane</keyword>
<gene>
    <name evidence="9" type="ORF">GT360_17330</name>
</gene>
<feature type="transmembrane region" description="Helical" evidence="7">
    <location>
        <begin position="184"/>
        <end position="205"/>
    </location>
</feature>
<evidence type="ECO:0000256" key="7">
    <source>
        <dbReference type="RuleBase" id="RU367016"/>
    </source>
</evidence>
<feature type="transmembrane region" description="Helical" evidence="7">
    <location>
        <begin position="117"/>
        <end position="139"/>
    </location>
</feature>
<comment type="similarity">
    <text evidence="2 7">Belongs to the DedA family.</text>
</comment>
<dbReference type="AlphaFoldDB" id="A0A7Z2T6N3"/>
<name>A0A7Z2T6N3_9VIBR</name>